<dbReference type="PATRIC" id="fig|1008153.3.peg.74"/>
<sequence length="207" mass="22179">MDVLIAGSYGGVGQHITELLAESDYTAHAMVREESQVSEMEEEFGVDVVVADLTEDVSHAVEGCDAVIFAAGSSGEDVEGVDRDGAIRLIDAAEQEGTDRFVMLSSINADRPGESPEALQPYLEAKLAADEHLQGSDLTYTIVRPGALTDEPTTGRIEAARRVERGEITRADVARTLIATLDIENTLGETFELIEGDEPIESALESL</sequence>
<feature type="domain" description="NAD(P)-binding" evidence="1">
    <location>
        <begin position="7"/>
        <end position="182"/>
    </location>
</feature>
<dbReference type="Proteomes" id="UP000075321">
    <property type="component" value="Unassembled WGS sequence"/>
</dbReference>
<keyword evidence="3" id="KW-1185">Reference proteome</keyword>
<dbReference type="OrthoDB" id="206077at2157"/>
<comment type="caution">
    <text evidence="2">The sequence shown here is derived from an EMBL/GenBank/DDBJ whole genome shotgun (WGS) entry which is preliminary data.</text>
</comment>
<evidence type="ECO:0000259" key="1">
    <source>
        <dbReference type="Pfam" id="PF13460"/>
    </source>
</evidence>
<dbReference type="PANTHER" id="PTHR15020">
    <property type="entry name" value="FLAVIN REDUCTASE-RELATED"/>
    <property type="match status" value="1"/>
</dbReference>
<evidence type="ECO:0000313" key="2">
    <source>
        <dbReference type="EMBL" id="KYH27403.1"/>
    </source>
</evidence>
<proteinExistence type="predicted"/>
<dbReference type="InterPro" id="IPR036291">
    <property type="entry name" value="NAD(P)-bd_dom_sf"/>
</dbReference>
<accession>A0A151AIF5</accession>
<evidence type="ECO:0000313" key="3">
    <source>
        <dbReference type="Proteomes" id="UP000075321"/>
    </source>
</evidence>
<dbReference type="CDD" id="cd05243">
    <property type="entry name" value="SDR_a5"/>
    <property type="match status" value="1"/>
</dbReference>
<dbReference type="PANTHER" id="PTHR15020:SF50">
    <property type="entry name" value="UPF0659 PROTEIN YMR090W"/>
    <property type="match status" value="1"/>
</dbReference>
<reference evidence="2 3" key="1">
    <citation type="submission" date="2016-02" db="EMBL/GenBank/DDBJ databases">
        <title>Genome sequence of Halalkalicoccus paucihalophilus DSM 24557.</title>
        <authorList>
            <person name="Poehlein A."/>
            <person name="Daniel R."/>
        </authorList>
    </citation>
    <scope>NUCLEOTIDE SEQUENCE [LARGE SCALE GENOMIC DNA]</scope>
    <source>
        <strain evidence="2 3">DSM 24557</strain>
    </source>
</reference>
<dbReference type="EMBL" id="LTAZ01000001">
    <property type="protein sequence ID" value="KYH27403.1"/>
    <property type="molecule type" value="Genomic_DNA"/>
</dbReference>
<dbReference type="Gene3D" id="3.40.50.720">
    <property type="entry name" value="NAD(P)-binding Rossmann-like Domain"/>
    <property type="match status" value="1"/>
</dbReference>
<organism evidence="2 3">
    <name type="scientific">Halalkalicoccus paucihalophilus</name>
    <dbReference type="NCBI Taxonomy" id="1008153"/>
    <lineage>
        <taxon>Archaea</taxon>
        <taxon>Methanobacteriati</taxon>
        <taxon>Methanobacteriota</taxon>
        <taxon>Stenosarchaea group</taxon>
        <taxon>Halobacteria</taxon>
        <taxon>Halobacteriales</taxon>
        <taxon>Halococcaceae</taxon>
        <taxon>Halalkalicoccus</taxon>
    </lineage>
</organism>
<protein>
    <submittedName>
        <fullName evidence="2">NmrA-like family protein</fullName>
    </submittedName>
</protein>
<dbReference type="SUPFAM" id="SSF51735">
    <property type="entry name" value="NAD(P)-binding Rossmann-fold domains"/>
    <property type="match status" value="1"/>
</dbReference>
<dbReference type="InterPro" id="IPR016040">
    <property type="entry name" value="NAD(P)-bd_dom"/>
</dbReference>
<name>A0A151AIF5_9EURY</name>
<gene>
    <name evidence="2" type="ORF">HAPAU_00690</name>
</gene>
<dbReference type="RefSeq" id="WP_066378102.1">
    <property type="nucleotide sequence ID" value="NZ_LTAZ01000001.1"/>
</dbReference>
<dbReference type="Pfam" id="PF13460">
    <property type="entry name" value="NAD_binding_10"/>
    <property type="match status" value="1"/>
</dbReference>
<dbReference type="AlphaFoldDB" id="A0A151AIF5"/>